<feature type="domain" description="HTH marR-type" evidence="1">
    <location>
        <begin position="16"/>
        <end position="148"/>
    </location>
</feature>
<dbReference type="SMART" id="SM00347">
    <property type="entry name" value="HTH_MARR"/>
    <property type="match status" value="1"/>
</dbReference>
<proteinExistence type="predicted"/>
<dbReference type="InterPro" id="IPR039422">
    <property type="entry name" value="MarR/SlyA-like"/>
</dbReference>
<dbReference type="SUPFAM" id="SSF46785">
    <property type="entry name" value="Winged helix' DNA-binding domain"/>
    <property type="match status" value="1"/>
</dbReference>
<name>A0A327RHA2_9FLAO</name>
<accession>A0A327RHA2</accession>
<dbReference type="EMBL" id="QLLO01000003">
    <property type="protein sequence ID" value="RAJ16279.1"/>
    <property type="molecule type" value="Genomic_DNA"/>
</dbReference>
<protein>
    <submittedName>
        <fullName evidence="2">DNA-binding MarR family transcriptional regulator</fullName>
    </submittedName>
</protein>
<organism evidence="2 3">
    <name type="scientific">Olleya aquimaris</name>
    <dbReference type="NCBI Taxonomy" id="639310"/>
    <lineage>
        <taxon>Bacteria</taxon>
        <taxon>Pseudomonadati</taxon>
        <taxon>Bacteroidota</taxon>
        <taxon>Flavobacteriia</taxon>
        <taxon>Flavobacteriales</taxon>
        <taxon>Flavobacteriaceae</taxon>
    </lineage>
</organism>
<keyword evidence="3" id="KW-1185">Reference proteome</keyword>
<evidence type="ECO:0000313" key="2">
    <source>
        <dbReference type="EMBL" id="RAJ16279.1"/>
    </source>
</evidence>
<dbReference type="InterPro" id="IPR036388">
    <property type="entry name" value="WH-like_DNA-bd_sf"/>
</dbReference>
<dbReference type="GO" id="GO:0003677">
    <property type="term" value="F:DNA binding"/>
    <property type="evidence" value="ECO:0007669"/>
    <property type="project" value="UniProtKB-KW"/>
</dbReference>
<dbReference type="GO" id="GO:0003700">
    <property type="term" value="F:DNA-binding transcription factor activity"/>
    <property type="evidence" value="ECO:0007669"/>
    <property type="project" value="InterPro"/>
</dbReference>
<dbReference type="Gene3D" id="1.10.10.10">
    <property type="entry name" value="Winged helix-like DNA-binding domain superfamily/Winged helix DNA-binding domain"/>
    <property type="match status" value="1"/>
</dbReference>
<dbReference type="PANTHER" id="PTHR33164:SF43">
    <property type="entry name" value="HTH-TYPE TRANSCRIPTIONAL REPRESSOR YETL"/>
    <property type="match status" value="1"/>
</dbReference>
<sequence>MVMGNFAKDINSKFENNRIKAMLNILYTANYISSFQNEFFKQFGLSPQQYNILRILRGAKKPIKVQTIKDRMVERAPNLTRLTDKLCDKNLIVRIPFPGDRRVVLIEITKSGLELLDKIKPTNPTHKLLENLTEEEAGQLSDLLDKMR</sequence>
<dbReference type="AlphaFoldDB" id="A0A327RHA2"/>
<evidence type="ECO:0000259" key="1">
    <source>
        <dbReference type="PROSITE" id="PS50995"/>
    </source>
</evidence>
<dbReference type="PANTHER" id="PTHR33164">
    <property type="entry name" value="TRANSCRIPTIONAL REGULATOR, MARR FAMILY"/>
    <property type="match status" value="1"/>
</dbReference>
<evidence type="ECO:0000313" key="3">
    <source>
        <dbReference type="Proteomes" id="UP000248703"/>
    </source>
</evidence>
<dbReference type="GO" id="GO:0006950">
    <property type="term" value="P:response to stress"/>
    <property type="evidence" value="ECO:0007669"/>
    <property type="project" value="TreeGrafter"/>
</dbReference>
<gene>
    <name evidence="2" type="ORF">LY08_01137</name>
</gene>
<reference evidence="2 3" key="1">
    <citation type="submission" date="2018-06" db="EMBL/GenBank/DDBJ databases">
        <title>Genomic Encyclopedia of Archaeal and Bacterial Type Strains, Phase II (KMG-II): from individual species to whole genera.</title>
        <authorList>
            <person name="Goeker M."/>
        </authorList>
    </citation>
    <scope>NUCLEOTIDE SEQUENCE [LARGE SCALE GENOMIC DNA]</scope>
    <source>
        <strain evidence="2 3">DSM 24464</strain>
    </source>
</reference>
<dbReference type="PROSITE" id="PS50995">
    <property type="entry name" value="HTH_MARR_2"/>
    <property type="match status" value="1"/>
</dbReference>
<dbReference type="Pfam" id="PF01047">
    <property type="entry name" value="MarR"/>
    <property type="match status" value="1"/>
</dbReference>
<comment type="caution">
    <text evidence="2">The sequence shown here is derived from an EMBL/GenBank/DDBJ whole genome shotgun (WGS) entry which is preliminary data.</text>
</comment>
<dbReference type="InterPro" id="IPR000835">
    <property type="entry name" value="HTH_MarR-typ"/>
</dbReference>
<keyword evidence="2" id="KW-0238">DNA-binding</keyword>
<dbReference type="InterPro" id="IPR036390">
    <property type="entry name" value="WH_DNA-bd_sf"/>
</dbReference>
<dbReference type="Proteomes" id="UP000248703">
    <property type="component" value="Unassembled WGS sequence"/>
</dbReference>